<comment type="cofactor">
    <cofactor evidence="1">
        <name>FAD</name>
        <dbReference type="ChEBI" id="CHEBI:57692"/>
    </cofactor>
</comment>
<gene>
    <name evidence="8" type="ORF">UFOPK3609_00386</name>
</gene>
<proteinExistence type="inferred from homology"/>
<dbReference type="GO" id="GO:0071949">
    <property type="term" value="F:FAD binding"/>
    <property type="evidence" value="ECO:0007669"/>
    <property type="project" value="InterPro"/>
</dbReference>
<accession>A0A6J7G4V9</accession>
<feature type="domain" description="FAD-binding PCMH-type" evidence="7">
    <location>
        <begin position="68"/>
        <end position="247"/>
    </location>
</feature>
<dbReference type="SUPFAM" id="SSF56176">
    <property type="entry name" value="FAD-binding/transporter-associated domain-like"/>
    <property type="match status" value="1"/>
</dbReference>
<reference evidence="8" key="1">
    <citation type="submission" date="2020-05" db="EMBL/GenBank/DDBJ databases">
        <authorList>
            <person name="Chiriac C."/>
            <person name="Salcher M."/>
            <person name="Ghai R."/>
            <person name="Kavagutti S V."/>
        </authorList>
    </citation>
    <scope>NUCLEOTIDE SEQUENCE</scope>
</reference>
<dbReference type="InterPro" id="IPR016164">
    <property type="entry name" value="FAD-linked_Oxase-like_C"/>
</dbReference>
<dbReference type="InterPro" id="IPR016169">
    <property type="entry name" value="FAD-bd_PCMH_sub2"/>
</dbReference>
<dbReference type="InterPro" id="IPR051914">
    <property type="entry name" value="FAD-linked_OxidoTrans_Type4"/>
</dbReference>
<dbReference type="Pfam" id="PF01565">
    <property type="entry name" value="FAD_binding_4"/>
    <property type="match status" value="1"/>
</dbReference>
<evidence type="ECO:0000256" key="3">
    <source>
        <dbReference type="ARBA" id="ARBA00022630"/>
    </source>
</evidence>
<dbReference type="Pfam" id="PF02913">
    <property type="entry name" value="FAD-oxidase_C"/>
    <property type="match status" value="1"/>
</dbReference>
<dbReference type="Gene3D" id="3.30.70.2740">
    <property type="match status" value="1"/>
</dbReference>
<dbReference type="PROSITE" id="PS51387">
    <property type="entry name" value="FAD_PCMH"/>
    <property type="match status" value="1"/>
</dbReference>
<dbReference type="PANTHER" id="PTHR42934">
    <property type="entry name" value="GLYCOLATE OXIDASE SUBUNIT GLCD"/>
    <property type="match status" value="1"/>
</dbReference>
<keyword evidence="4" id="KW-0274">FAD</keyword>
<evidence type="ECO:0000256" key="2">
    <source>
        <dbReference type="ARBA" id="ARBA00008000"/>
    </source>
</evidence>
<dbReference type="InterPro" id="IPR016166">
    <property type="entry name" value="FAD-bd_PCMH"/>
</dbReference>
<feature type="region of interest" description="Disordered" evidence="6">
    <location>
        <begin position="1"/>
        <end position="33"/>
    </location>
</feature>
<protein>
    <submittedName>
        <fullName evidence="8">Unannotated protein</fullName>
    </submittedName>
</protein>
<dbReference type="Gene3D" id="3.30.465.10">
    <property type="match status" value="1"/>
</dbReference>
<evidence type="ECO:0000256" key="6">
    <source>
        <dbReference type="SAM" id="MobiDB-lite"/>
    </source>
</evidence>
<feature type="compositionally biased region" description="Low complexity" evidence="6">
    <location>
        <begin position="20"/>
        <end position="33"/>
    </location>
</feature>
<keyword evidence="3" id="KW-0285">Flavoprotein</keyword>
<organism evidence="8">
    <name type="scientific">freshwater metagenome</name>
    <dbReference type="NCBI Taxonomy" id="449393"/>
    <lineage>
        <taxon>unclassified sequences</taxon>
        <taxon>metagenomes</taxon>
        <taxon>ecological metagenomes</taxon>
    </lineage>
</organism>
<evidence type="ECO:0000256" key="5">
    <source>
        <dbReference type="ARBA" id="ARBA00023002"/>
    </source>
</evidence>
<evidence type="ECO:0000313" key="8">
    <source>
        <dbReference type="EMBL" id="CAB4903081.1"/>
    </source>
</evidence>
<dbReference type="GO" id="GO:0016491">
    <property type="term" value="F:oxidoreductase activity"/>
    <property type="evidence" value="ECO:0007669"/>
    <property type="project" value="UniProtKB-KW"/>
</dbReference>
<dbReference type="FunFam" id="1.10.45.10:FF:000001">
    <property type="entry name" value="D-lactate dehydrogenase mitochondrial"/>
    <property type="match status" value="1"/>
</dbReference>
<dbReference type="InterPro" id="IPR006094">
    <property type="entry name" value="Oxid_FAD_bind_N"/>
</dbReference>
<dbReference type="InterPro" id="IPR016171">
    <property type="entry name" value="Vanillyl_alc_oxidase_C-sub2"/>
</dbReference>
<dbReference type="FunFam" id="3.30.70.2740:FF:000001">
    <property type="entry name" value="D-lactate dehydrogenase mitochondrial"/>
    <property type="match status" value="1"/>
</dbReference>
<evidence type="ECO:0000256" key="1">
    <source>
        <dbReference type="ARBA" id="ARBA00001974"/>
    </source>
</evidence>
<dbReference type="AlphaFoldDB" id="A0A6J7G4V9"/>
<name>A0A6J7G4V9_9ZZZZ</name>
<sequence>MGSLDEGGRVGARSYGEEVTATTATTTSPTAPTPAWLAELTAALGAGSVLTDPDVTASYARDQAMLALSGVPAAVVLPRTTAEVSAVMTIASAHGVPVVPRGAGSGLAGAANAVDGAITLVMTRMDAVLEVSTADRLAVVQPGVVNKALRDEVARHGLFYPPDPSSYDWCTIGGNLANNSGGLCCVKYGVTTDYVLGLEVVLADGRVLRTGRRTVKGVAGYDLAKLFVGSEGTLGVITEATLSLRPAPQTPVTLVATFSTTAQTGQVVEAAVSCGVVPSLFEVMDRTCIRAVDDMMKAGLDRDAHALLVAQSDAGGEAALAEMEVLAQLCRDAGCDLVHVTDDAAEGDLLLAARRMALPALEQLGTTLIDDVAVPRSRIAAFLDGCDAIARARDLVIGVVGHAGDGNMHPTMCFDPTDDDHRARAFAAFDDVLELGLSLGGTITGEHGVGSLKTAWLEREIGPVGLDVHRSVKRALDPDGLLNPGEMFSAG</sequence>
<keyword evidence="5" id="KW-0560">Oxidoreductase</keyword>
<dbReference type="InterPro" id="IPR036318">
    <property type="entry name" value="FAD-bd_PCMH-like_sf"/>
</dbReference>
<evidence type="ECO:0000259" key="7">
    <source>
        <dbReference type="PROSITE" id="PS51387"/>
    </source>
</evidence>
<dbReference type="SUPFAM" id="SSF55103">
    <property type="entry name" value="FAD-linked oxidases, C-terminal domain"/>
    <property type="match status" value="1"/>
</dbReference>
<dbReference type="PANTHER" id="PTHR42934:SF2">
    <property type="entry name" value="GLYCOLATE OXIDASE SUBUNIT GLCD"/>
    <property type="match status" value="1"/>
</dbReference>
<evidence type="ECO:0000256" key="4">
    <source>
        <dbReference type="ARBA" id="ARBA00022827"/>
    </source>
</evidence>
<dbReference type="Gene3D" id="1.10.45.10">
    <property type="entry name" value="Vanillyl-alcohol Oxidase, Chain A, domain 4"/>
    <property type="match status" value="1"/>
</dbReference>
<dbReference type="InterPro" id="IPR004113">
    <property type="entry name" value="FAD-bd_oxidored_4_C"/>
</dbReference>
<comment type="similarity">
    <text evidence="2">Belongs to the FAD-binding oxidoreductase/transferase type 4 family.</text>
</comment>
<dbReference type="EMBL" id="CAFBMQ010000034">
    <property type="protein sequence ID" value="CAB4903081.1"/>
    <property type="molecule type" value="Genomic_DNA"/>
</dbReference>